<evidence type="ECO:0000313" key="3">
    <source>
        <dbReference type="EMBL" id="MFC0563018.1"/>
    </source>
</evidence>
<protein>
    <submittedName>
        <fullName evidence="3">Pilus assembly protein TadG-related protein</fullName>
    </submittedName>
</protein>
<comment type="caution">
    <text evidence="3">The sequence shown here is derived from an EMBL/GenBank/DDBJ whole genome shotgun (WGS) entry which is preliminary data.</text>
</comment>
<accession>A0ABV6NSD2</accession>
<dbReference type="EMBL" id="JBHLUE010000002">
    <property type="protein sequence ID" value="MFC0563018.1"/>
    <property type="molecule type" value="Genomic_DNA"/>
</dbReference>
<gene>
    <name evidence="3" type="ORF">ACFFHU_02365</name>
</gene>
<evidence type="ECO:0000313" key="4">
    <source>
        <dbReference type="Proteomes" id="UP001589894"/>
    </source>
</evidence>
<feature type="domain" description="Putative Flp pilus-assembly TadG-like N-terminal" evidence="2">
    <location>
        <begin position="53"/>
        <end position="97"/>
    </location>
</feature>
<organism evidence="3 4">
    <name type="scientific">Plantactinospora siamensis</name>
    <dbReference type="NCBI Taxonomy" id="555372"/>
    <lineage>
        <taxon>Bacteria</taxon>
        <taxon>Bacillati</taxon>
        <taxon>Actinomycetota</taxon>
        <taxon>Actinomycetes</taxon>
        <taxon>Micromonosporales</taxon>
        <taxon>Micromonosporaceae</taxon>
        <taxon>Plantactinospora</taxon>
    </lineage>
</organism>
<keyword evidence="1" id="KW-1133">Transmembrane helix</keyword>
<proteinExistence type="predicted"/>
<keyword evidence="1" id="KW-0472">Membrane</keyword>
<keyword evidence="1" id="KW-0812">Transmembrane</keyword>
<feature type="transmembrane region" description="Helical" evidence="1">
    <location>
        <begin position="49"/>
        <end position="72"/>
    </location>
</feature>
<dbReference type="InterPro" id="IPR028087">
    <property type="entry name" value="Tad_N"/>
</dbReference>
<name>A0ABV6NSD2_9ACTN</name>
<dbReference type="Proteomes" id="UP001589894">
    <property type="component" value="Unassembled WGS sequence"/>
</dbReference>
<evidence type="ECO:0000259" key="2">
    <source>
        <dbReference type="Pfam" id="PF13400"/>
    </source>
</evidence>
<sequence length="385" mass="38482">MPVSQTLRRLVEGASRRLAVPSSGRWLAERSPGRWLGERPASRSRGDRGAVAITVALLLGSGVLLGMAALVVDVGNLYAERTQLQSGADGAALRVAQECASAAGDCSAANRRDLAAGLARDNAADGAAAAQVCGRFEGDSVDCPAPTGGVPDCVGPAPDAGDYAEVHTGTETADGRTVLPPVFAQAVLSGFNGAHVTACSRVGWGAPATATGLAMTLSACDWRTLTNDGRRYPSTEGAIPLYDPDAPDACGAAAGTRGGFRWLAPTGADCRTTLSAGDAVGTDATLAGGCARALADLRDSGRPVAVPVIGAVTGAGSAARYEVRGFAAFVVTGWQLPGDDEPPAGAAPCATAGNCVYGHLVRDLVPGGGALGGPDLGARIVQPIG</sequence>
<keyword evidence="4" id="KW-1185">Reference proteome</keyword>
<dbReference type="Pfam" id="PF13400">
    <property type="entry name" value="Tad"/>
    <property type="match status" value="1"/>
</dbReference>
<evidence type="ECO:0000256" key="1">
    <source>
        <dbReference type="SAM" id="Phobius"/>
    </source>
</evidence>
<dbReference type="RefSeq" id="WP_377335173.1">
    <property type="nucleotide sequence ID" value="NZ_JBHLUE010000002.1"/>
</dbReference>
<reference evidence="3 4" key="1">
    <citation type="submission" date="2024-09" db="EMBL/GenBank/DDBJ databases">
        <authorList>
            <person name="Sun Q."/>
            <person name="Mori K."/>
        </authorList>
    </citation>
    <scope>NUCLEOTIDE SEQUENCE [LARGE SCALE GENOMIC DNA]</scope>
    <source>
        <strain evidence="3 4">TBRC 2205</strain>
    </source>
</reference>